<dbReference type="EMBL" id="CAFBLS010000093">
    <property type="protein sequence ID" value="CAB4874445.1"/>
    <property type="molecule type" value="Genomic_DNA"/>
</dbReference>
<proteinExistence type="predicted"/>
<feature type="region of interest" description="Disordered" evidence="1">
    <location>
        <begin position="36"/>
        <end position="58"/>
    </location>
</feature>
<evidence type="ECO:0000313" key="2">
    <source>
        <dbReference type="EMBL" id="CAB4874445.1"/>
    </source>
</evidence>
<name>A0A6J7DZM3_9ZZZZ</name>
<reference evidence="2" key="1">
    <citation type="submission" date="2020-05" db="EMBL/GenBank/DDBJ databases">
        <authorList>
            <person name="Chiriac C."/>
            <person name="Salcher M."/>
            <person name="Ghai R."/>
            <person name="Kavagutti S V."/>
        </authorList>
    </citation>
    <scope>NUCLEOTIDE SEQUENCE</scope>
</reference>
<organism evidence="2">
    <name type="scientific">freshwater metagenome</name>
    <dbReference type="NCBI Taxonomy" id="449393"/>
    <lineage>
        <taxon>unclassified sequences</taxon>
        <taxon>metagenomes</taxon>
        <taxon>ecological metagenomes</taxon>
    </lineage>
</organism>
<gene>
    <name evidence="2" type="ORF">UFOPK3402_00876</name>
</gene>
<sequence>MAADVHLPESILRMDEPLSEEQIVEVVGIELRDAEAVAQDGDGSGEALDVKGPRDNGE</sequence>
<dbReference type="AlphaFoldDB" id="A0A6J7DZM3"/>
<feature type="compositionally biased region" description="Basic and acidic residues" evidence="1">
    <location>
        <begin position="48"/>
        <end position="58"/>
    </location>
</feature>
<evidence type="ECO:0000256" key="1">
    <source>
        <dbReference type="SAM" id="MobiDB-lite"/>
    </source>
</evidence>
<protein>
    <submittedName>
        <fullName evidence="2">Unannotated protein</fullName>
    </submittedName>
</protein>
<accession>A0A6J7DZM3</accession>